<organism evidence="1 2">
    <name type="scientific">Tilletiaria anomala (strain ATCC 24038 / CBS 436.72 / UBC 951)</name>
    <dbReference type="NCBI Taxonomy" id="1037660"/>
    <lineage>
        <taxon>Eukaryota</taxon>
        <taxon>Fungi</taxon>
        <taxon>Dikarya</taxon>
        <taxon>Basidiomycota</taxon>
        <taxon>Ustilaginomycotina</taxon>
        <taxon>Exobasidiomycetes</taxon>
        <taxon>Georgefischeriales</taxon>
        <taxon>Tilletiariaceae</taxon>
        <taxon>Tilletiaria</taxon>
    </lineage>
</organism>
<dbReference type="InParanoid" id="A0A066W251"/>
<evidence type="ECO:0000313" key="1">
    <source>
        <dbReference type="EMBL" id="KDN46638.1"/>
    </source>
</evidence>
<gene>
    <name evidence="1" type="ORF">K437DRAFT_106517</name>
</gene>
<reference evidence="1 2" key="1">
    <citation type="submission" date="2014-05" db="EMBL/GenBank/DDBJ databases">
        <title>Draft genome sequence of a rare smut relative, Tilletiaria anomala UBC 951.</title>
        <authorList>
            <consortium name="DOE Joint Genome Institute"/>
            <person name="Toome M."/>
            <person name="Kuo A."/>
            <person name="Henrissat B."/>
            <person name="Lipzen A."/>
            <person name="Tritt A."/>
            <person name="Yoshinaga Y."/>
            <person name="Zane M."/>
            <person name="Barry K."/>
            <person name="Grigoriev I.V."/>
            <person name="Spatafora J.W."/>
            <person name="Aimea M.C."/>
        </authorList>
    </citation>
    <scope>NUCLEOTIDE SEQUENCE [LARGE SCALE GENOMIC DNA]</scope>
    <source>
        <strain evidence="1 2">UBC 951</strain>
    </source>
</reference>
<dbReference type="Proteomes" id="UP000027361">
    <property type="component" value="Unassembled WGS sequence"/>
</dbReference>
<dbReference type="GeneID" id="25261258"/>
<sequence length="196" mass="21731">MYVRCKARSNVMYARRARPGAPFWSAKPEPGLRQSNQSLVVECLFQDYIIVRREGQVGSEREREDEYTFTHVCVRASILYPSIINPASLRRDRALAEGEPCRGVRCAELLAMHCDVAVMTGGAALCLAAVMTAVIDSHDDDEVRDPWRTADGVRRVKAVCVCIQGAANKIGSWKLSSEKREYARPSAQPVGSASDR</sequence>
<dbReference type="HOGENOM" id="CLU_1391105_0_0_1"/>
<keyword evidence="2" id="KW-1185">Reference proteome</keyword>
<proteinExistence type="predicted"/>
<evidence type="ECO:0000313" key="2">
    <source>
        <dbReference type="Proteomes" id="UP000027361"/>
    </source>
</evidence>
<accession>A0A066W251</accession>
<name>A0A066W251_TILAU</name>
<dbReference type="EMBL" id="JMSN01000034">
    <property type="protein sequence ID" value="KDN46638.1"/>
    <property type="molecule type" value="Genomic_DNA"/>
</dbReference>
<comment type="caution">
    <text evidence="1">The sequence shown here is derived from an EMBL/GenBank/DDBJ whole genome shotgun (WGS) entry which is preliminary data.</text>
</comment>
<protein>
    <submittedName>
        <fullName evidence="1">Uncharacterized protein</fullName>
    </submittedName>
</protein>
<dbReference type="AlphaFoldDB" id="A0A066W251"/>
<dbReference type="RefSeq" id="XP_013243617.1">
    <property type="nucleotide sequence ID" value="XM_013388163.1"/>
</dbReference>